<keyword evidence="4" id="KW-1185">Reference proteome</keyword>
<organism evidence="3 4">
    <name type="scientific">Porphyridium purpureum</name>
    <name type="common">Red alga</name>
    <name type="synonym">Porphyridium cruentum</name>
    <dbReference type="NCBI Taxonomy" id="35688"/>
    <lineage>
        <taxon>Eukaryota</taxon>
        <taxon>Rhodophyta</taxon>
        <taxon>Bangiophyceae</taxon>
        <taxon>Porphyridiales</taxon>
        <taxon>Porphyridiaceae</taxon>
        <taxon>Porphyridium</taxon>
    </lineage>
</organism>
<feature type="signal peptide" evidence="2">
    <location>
        <begin position="1"/>
        <end position="16"/>
    </location>
</feature>
<comment type="caution">
    <text evidence="3">The sequence shown here is derived from an EMBL/GenBank/DDBJ whole genome shotgun (WGS) entry which is preliminary data.</text>
</comment>
<feature type="compositionally biased region" description="Polar residues" evidence="1">
    <location>
        <begin position="222"/>
        <end position="234"/>
    </location>
</feature>
<keyword evidence="2" id="KW-0732">Signal</keyword>
<feature type="compositionally biased region" description="Basic and acidic residues" evidence="1">
    <location>
        <begin position="72"/>
        <end position="89"/>
    </location>
</feature>
<evidence type="ECO:0000313" key="4">
    <source>
        <dbReference type="Proteomes" id="UP000324585"/>
    </source>
</evidence>
<gene>
    <name evidence="3" type="ORF">FVE85_0770</name>
</gene>
<dbReference type="Pfam" id="PF05542">
    <property type="entry name" value="DUF760"/>
    <property type="match status" value="2"/>
</dbReference>
<dbReference type="OrthoDB" id="4115at2759"/>
<dbReference type="AlphaFoldDB" id="A0A5J4YZG2"/>
<evidence type="ECO:0000313" key="3">
    <source>
        <dbReference type="EMBL" id="KAA8497041.1"/>
    </source>
</evidence>
<feature type="chain" id="PRO_5023826004" evidence="2">
    <location>
        <begin position="17"/>
        <end position="416"/>
    </location>
</feature>
<sequence length="416" mass="44994">MPALALFAAAPSHVLSLKASLCACPTKWGYGTFATTSAPLAGTARRVKRTRLHVHGVSRVVVTCQSGSAAGGEDREKDQEKAQGRDIFADRSDSGTRDIEFDVASSYSSSAEDGREGQKGDVGSDDSDDERESSSPLFALIRDVPPPELVARFAKTAPPQVQDAFKATLRGMLGTLSPALYTISLRTVTANLVQLMQSCILNGYLLRNVAYRVSLAKSLENTDSSSQNYKSLPQSNGSESEDDDGGKSSETLARFPSLPNVEPQIQDGVARFDAGNGNTVEIPVEQYISEMRTEVESLKKEIKRLREEDGTDLVKYIQKMEPDNLQELTQSAGAEVVDAMNKVVSAVLQSQRLPPNPLAAVETNASELGQLLFWLMVVGFYLREAEVKLGLTQNFKMFTAFSEDGSDPGASPKKAN</sequence>
<feature type="region of interest" description="Disordered" evidence="1">
    <location>
        <begin position="67"/>
        <end position="89"/>
    </location>
</feature>
<feature type="region of interest" description="Disordered" evidence="1">
    <location>
        <begin position="105"/>
        <end position="140"/>
    </location>
</feature>
<reference evidence="4" key="1">
    <citation type="journal article" date="2019" name="Nat. Commun.">
        <title>Expansion of phycobilisome linker gene families in mesophilic red algae.</title>
        <authorList>
            <person name="Lee J."/>
            <person name="Kim D."/>
            <person name="Bhattacharya D."/>
            <person name="Yoon H.S."/>
        </authorList>
    </citation>
    <scope>NUCLEOTIDE SEQUENCE [LARGE SCALE GENOMIC DNA]</scope>
    <source>
        <strain evidence="4">CCMP 1328</strain>
    </source>
</reference>
<evidence type="ECO:0000256" key="1">
    <source>
        <dbReference type="SAM" id="MobiDB-lite"/>
    </source>
</evidence>
<proteinExistence type="predicted"/>
<dbReference type="InterPro" id="IPR008479">
    <property type="entry name" value="DUF760"/>
</dbReference>
<dbReference type="PANTHER" id="PTHR33598">
    <property type="entry name" value="OS02G0833400 PROTEIN"/>
    <property type="match status" value="1"/>
</dbReference>
<evidence type="ECO:0000256" key="2">
    <source>
        <dbReference type="SAM" id="SignalP"/>
    </source>
</evidence>
<feature type="region of interest" description="Disordered" evidence="1">
    <location>
        <begin position="222"/>
        <end position="260"/>
    </location>
</feature>
<dbReference type="EMBL" id="VRMN01000002">
    <property type="protein sequence ID" value="KAA8497041.1"/>
    <property type="molecule type" value="Genomic_DNA"/>
</dbReference>
<accession>A0A5J4YZG2</accession>
<protein>
    <submittedName>
        <fullName evidence="3">Uncharacterized protein</fullName>
    </submittedName>
</protein>
<dbReference type="Proteomes" id="UP000324585">
    <property type="component" value="Unassembled WGS sequence"/>
</dbReference>
<dbReference type="PANTHER" id="PTHR33598:SF4">
    <property type="entry name" value="OS02G0833400 PROTEIN"/>
    <property type="match status" value="1"/>
</dbReference>
<dbReference type="OMA" id="PAQMKTS"/>
<name>A0A5J4YZG2_PORPP</name>